<organism evidence="3 4">
    <name type="scientific">[Torrubiella] hemipterigena</name>
    <dbReference type="NCBI Taxonomy" id="1531966"/>
    <lineage>
        <taxon>Eukaryota</taxon>
        <taxon>Fungi</taxon>
        <taxon>Dikarya</taxon>
        <taxon>Ascomycota</taxon>
        <taxon>Pezizomycotina</taxon>
        <taxon>Sordariomycetes</taxon>
        <taxon>Hypocreomycetidae</taxon>
        <taxon>Hypocreales</taxon>
        <taxon>Clavicipitaceae</taxon>
        <taxon>Clavicipitaceae incertae sedis</taxon>
        <taxon>'Torrubiella' clade</taxon>
    </lineage>
</organism>
<evidence type="ECO:0000259" key="2">
    <source>
        <dbReference type="SMART" id="SM00974"/>
    </source>
</evidence>
<dbReference type="EMBL" id="CDHN01000002">
    <property type="protein sequence ID" value="CEJ88347.1"/>
    <property type="molecule type" value="Genomic_DNA"/>
</dbReference>
<dbReference type="AlphaFoldDB" id="A0A0A1TGW7"/>
<feature type="region of interest" description="Disordered" evidence="1">
    <location>
        <begin position="1"/>
        <end position="46"/>
    </location>
</feature>
<evidence type="ECO:0000313" key="3">
    <source>
        <dbReference type="EMBL" id="CEJ88347.1"/>
    </source>
</evidence>
<evidence type="ECO:0000313" key="4">
    <source>
        <dbReference type="Proteomes" id="UP000039046"/>
    </source>
</evidence>
<proteinExistence type="predicted"/>
<dbReference type="InterPro" id="IPR018306">
    <property type="entry name" value="Phage_T5_Orf172_DNA-bd"/>
</dbReference>
<dbReference type="HOGENOM" id="CLU_027665_0_0_1"/>
<gene>
    <name evidence="3" type="ORF">VHEMI04692</name>
</gene>
<reference evidence="3 4" key="1">
    <citation type="journal article" date="2015" name="Genome Announc.">
        <title>Draft Genome Sequence and Gene Annotation of the Entomopathogenic Fungus Verticillium hemipterigenum.</title>
        <authorList>
            <person name="Horn F."/>
            <person name="Habel A."/>
            <person name="Scharf D.H."/>
            <person name="Dworschak J."/>
            <person name="Brakhage A.A."/>
            <person name="Guthke R."/>
            <person name="Hertweck C."/>
            <person name="Linde J."/>
        </authorList>
    </citation>
    <scope>NUCLEOTIDE SEQUENCE [LARGE SCALE GENOMIC DNA]</scope>
</reference>
<dbReference type="Proteomes" id="UP000039046">
    <property type="component" value="Unassembled WGS sequence"/>
</dbReference>
<sequence>MTSTKEETAPPKDVYPSPPPSPGPEDSQTEERSPILDQDPTPTAANNEEIEALKTLLKIDTDRCQCPKATGDGFCNKRKAANGSAEEANANINRLLAQLVNKSCSAAELEQILEDLAKQIHCSSHSTYKFIESRIDAWVQDIFNGKDGMSHQLTKKRELRRIIGQIPDHCTGYTKTTAQNGDPKTCRQTLSGEKKLDCLDAIDCIILCTEWPSPTILLNGYLVKLAQNLLCHYHDKHISRQQTEWQKLLQTFGSRCELAMRQVLVQNGIQAGDKANPDTLLTRPPPARRDVFKTSKFEIRGKGEGLAPGKTWQEGVKDRVGKALKKSSCGDETKSGYLYAYKVQGNDEFVKIGYTTRSTTVRHGEWEEACYRRPESVYEGALVPNALRLERLIHAELVNEKVRIYCEACQKQHLEWFEISNEKAIGVIRKWELWMRGNPYENIGTETRPNWTLKSEEMRRLADVEDFLDDLDIASM</sequence>
<dbReference type="PANTHER" id="PTHR28094:SF1">
    <property type="entry name" value="MEIOTICALLY UP-REGULATED GENE 113 PROTEIN"/>
    <property type="match status" value="1"/>
</dbReference>
<evidence type="ECO:0000256" key="1">
    <source>
        <dbReference type="SAM" id="MobiDB-lite"/>
    </source>
</evidence>
<protein>
    <recommendedName>
        <fullName evidence="2">Bacteriophage T5 Orf172 DNA-binding domain-containing protein</fullName>
    </recommendedName>
</protein>
<feature type="compositionally biased region" description="Basic and acidic residues" evidence="1">
    <location>
        <begin position="1"/>
        <end position="10"/>
    </location>
</feature>
<dbReference type="PANTHER" id="PTHR28094">
    <property type="entry name" value="MEIOTICALLY UP-REGULATED GENE 113 PROTEIN"/>
    <property type="match status" value="1"/>
</dbReference>
<name>A0A0A1TGW7_9HYPO</name>
<dbReference type="OrthoDB" id="3511049at2759"/>
<dbReference type="Pfam" id="PF10544">
    <property type="entry name" value="T5orf172"/>
    <property type="match status" value="1"/>
</dbReference>
<keyword evidence="4" id="KW-1185">Reference proteome</keyword>
<dbReference type="SMART" id="SM00974">
    <property type="entry name" value="T5orf172"/>
    <property type="match status" value="1"/>
</dbReference>
<dbReference type="InterPro" id="IPR053006">
    <property type="entry name" value="Meiosis_regulatory"/>
</dbReference>
<dbReference type="STRING" id="1531966.A0A0A1TGW7"/>
<feature type="domain" description="Bacteriophage T5 Orf172 DNA-binding" evidence="2">
    <location>
        <begin position="344"/>
        <end position="431"/>
    </location>
</feature>
<accession>A0A0A1TGW7</accession>